<dbReference type="Proteomes" id="UP000176988">
    <property type="component" value="Unassembled WGS sequence"/>
</dbReference>
<accession>A0A1F7WEU2</accession>
<sequence length="99" mass="10994">MSIGLRPAQAEIQERLYYDHSGPQRPKVANPNSLQLFSLASANKLSLKNSLPLMLALLLAQTGQYFGVPVLRIEVQLLQPITPSLNDGTYFLGDQRLDE</sequence>
<dbReference type="AlphaFoldDB" id="A0A1F7WEU2"/>
<name>A0A1F7WEU2_9BACT</name>
<protein>
    <submittedName>
        <fullName evidence="1">Uncharacterized protein</fullName>
    </submittedName>
</protein>
<evidence type="ECO:0000313" key="1">
    <source>
        <dbReference type="EMBL" id="OGM01341.1"/>
    </source>
</evidence>
<comment type="caution">
    <text evidence="1">The sequence shown here is derived from an EMBL/GenBank/DDBJ whole genome shotgun (WGS) entry which is preliminary data.</text>
</comment>
<reference evidence="1 2" key="1">
    <citation type="journal article" date="2016" name="Nat. Commun.">
        <title>Thousands of microbial genomes shed light on interconnected biogeochemical processes in an aquifer system.</title>
        <authorList>
            <person name="Anantharaman K."/>
            <person name="Brown C.T."/>
            <person name="Hug L.A."/>
            <person name="Sharon I."/>
            <person name="Castelle C.J."/>
            <person name="Probst A.J."/>
            <person name="Thomas B.C."/>
            <person name="Singh A."/>
            <person name="Wilkins M.J."/>
            <person name="Karaoz U."/>
            <person name="Brodie E.L."/>
            <person name="Williams K.H."/>
            <person name="Hubbard S.S."/>
            <person name="Banfield J.F."/>
        </authorList>
    </citation>
    <scope>NUCLEOTIDE SEQUENCE [LARGE SCALE GENOMIC DNA]</scope>
</reference>
<proteinExistence type="predicted"/>
<organism evidence="1 2">
    <name type="scientific">Candidatus Uhrbacteria bacterium RIFOXYC2_FULL_47_19</name>
    <dbReference type="NCBI Taxonomy" id="1802424"/>
    <lineage>
        <taxon>Bacteria</taxon>
        <taxon>Candidatus Uhriibacteriota</taxon>
    </lineage>
</organism>
<gene>
    <name evidence="1" type="ORF">A2480_02095</name>
</gene>
<dbReference type="EMBL" id="MGFG01000009">
    <property type="protein sequence ID" value="OGM01341.1"/>
    <property type="molecule type" value="Genomic_DNA"/>
</dbReference>
<evidence type="ECO:0000313" key="2">
    <source>
        <dbReference type="Proteomes" id="UP000176988"/>
    </source>
</evidence>